<dbReference type="SUPFAM" id="SSF55315">
    <property type="entry name" value="L30e-like"/>
    <property type="match status" value="1"/>
</dbReference>
<dbReference type="Pfam" id="PF00588">
    <property type="entry name" value="SpoU_methylase"/>
    <property type="match status" value="1"/>
</dbReference>
<dbReference type="InterPro" id="IPR029026">
    <property type="entry name" value="tRNA_m1G_MTases_N"/>
</dbReference>
<dbReference type="PANTHER" id="PTHR43191">
    <property type="entry name" value="RRNA METHYLTRANSFERASE 3"/>
    <property type="match status" value="1"/>
</dbReference>
<dbReference type="Pfam" id="PF22435">
    <property type="entry name" value="MRM3-like_sub_bind"/>
    <property type="match status" value="1"/>
</dbReference>
<dbReference type="GO" id="GO:0008168">
    <property type="term" value="F:methyltransferase activity"/>
    <property type="evidence" value="ECO:0007669"/>
    <property type="project" value="UniProtKB-KW"/>
</dbReference>
<dbReference type="InterPro" id="IPR053888">
    <property type="entry name" value="MRM3-like_sub_bind"/>
</dbReference>
<gene>
    <name evidence="6" type="ORF">GCM10023258_39760</name>
</gene>
<proteinExistence type="inferred from homology"/>
<evidence type="ECO:0000313" key="7">
    <source>
        <dbReference type="Proteomes" id="UP001500427"/>
    </source>
</evidence>
<name>A0ABP9JQ81_9MICO</name>
<evidence type="ECO:0000256" key="2">
    <source>
        <dbReference type="ARBA" id="ARBA00022603"/>
    </source>
</evidence>
<evidence type="ECO:0000259" key="5">
    <source>
        <dbReference type="Pfam" id="PF22435"/>
    </source>
</evidence>
<evidence type="ECO:0000259" key="4">
    <source>
        <dbReference type="Pfam" id="PF00588"/>
    </source>
</evidence>
<protein>
    <submittedName>
        <fullName evidence="6">RNA methyltransferase</fullName>
    </submittedName>
</protein>
<comment type="similarity">
    <text evidence="1">Belongs to the class IV-like SAM-binding methyltransferase superfamily. RNA methyltransferase TrmH family.</text>
</comment>
<dbReference type="GO" id="GO:0032259">
    <property type="term" value="P:methylation"/>
    <property type="evidence" value="ECO:0007669"/>
    <property type="project" value="UniProtKB-KW"/>
</dbReference>
<organism evidence="6 7">
    <name type="scientific">Terrabacter aeriphilus</name>
    <dbReference type="NCBI Taxonomy" id="515662"/>
    <lineage>
        <taxon>Bacteria</taxon>
        <taxon>Bacillati</taxon>
        <taxon>Actinomycetota</taxon>
        <taxon>Actinomycetes</taxon>
        <taxon>Micrococcales</taxon>
        <taxon>Intrasporangiaceae</taxon>
        <taxon>Terrabacter</taxon>
    </lineage>
</organism>
<evidence type="ECO:0000313" key="6">
    <source>
        <dbReference type="EMBL" id="GAA5036624.1"/>
    </source>
</evidence>
<dbReference type="EMBL" id="BAABIW010000028">
    <property type="protein sequence ID" value="GAA5036624.1"/>
    <property type="molecule type" value="Genomic_DNA"/>
</dbReference>
<dbReference type="Proteomes" id="UP001500427">
    <property type="component" value="Unassembled WGS sequence"/>
</dbReference>
<reference evidence="7" key="1">
    <citation type="journal article" date="2019" name="Int. J. Syst. Evol. Microbiol.">
        <title>The Global Catalogue of Microorganisms (GCM) 10K type strain sequencing project: providing services to taxonomists for standard genome sequencing and annotation.</title>
        <authorList>
            <consortium name="The Broad Institute Genomics Platform"/>
            <consortium name="The Broad Institute Genome Sequencing Center for Infectious Disease"/>
            <person name="Wu L."/>
            <person name="Ma J."/>
        </authorList>
    </citation>
    <scope>NUCLEOTIDE SEQUENCE [LARGE SCALE GENOMIC DNA]</scope>
    <source>
        <strain evidence="7">JCM 17687</strain>
    </source>
</reference>
<dbReference type="InterPro" id="IPR029028">
    <property type="entry name" value="Alpha/beta_knot_MTases"/>
</dbReference>
<dbReference type="PANTHER" id="PTHR43191:SF2">
    <property type="entry name" value="RRNA METHYLTRANSFERASE 3, MITOCHONDRIAL"/>
    <property type="match status" value="1"/>
</dbReference>
<dbReference type="InterPro" id="IPR001537">
    <property type="entry name" value="SpoU_MeTrfase"/>
</dbReference>
<feature type="domain" description="tRNA/rRNA methyltransferase SpoU type" evidence="4">
    <location>
        <begin position="137"/>
        <end position="276"/>
    </location>
</feature>
<dbReference type="Gene3D" id="3.30.1330.30">
    <property type="match status" value="1"/>
</dbReference>
<dbReference type="Gene3D" id="3.40.1280.10">
    <property type="match status" value="1"/>
</dbReference>
<dbReference type="InterPro" id="IPR051259">
    <property type="entry name" value="rRNA_Methyltransferase"/>
</dbReference>
<evidence type="ECO:0000256" key="1">
    <source>
        <dbReference type="ARBA" id="ARBA00007228"/>
    </source>
</evidence>
<dbReference type="RefSeq" id="WP_345509294.1">
    <property type="nucleotide sequence ID" value="NZ_BAABIW010000028.1"/>
</dbReference>
<keyword evidence="2 6" id="KW-0489">Methyltransferase</keyword>
<evidence type="ECO:0000256" key="3">
    <source>
        <dbReference type="ARBA" id="ARBA00022679"/>
    </source>
</evidence>
<keyword evidence="7" id="KW-1185">Reference proteome</keyword>
<comment type="caution">
    <text evidence="6">The sequence shown here is derived from an EMBL/GenBank/DDBJ whole genome shotgun (WGS) entry which is preliminary data.</text>
</comment>
<dbReference type="SUPFAM" id="SSF75217">
    <property type="entry name" value="alpha/beta knot"/>
    <property type="match status" value="1"/>
</dbReference>
<sequence length="285" mass="30171">MTNPTHPARELTITSAANPRLKALLGLRRRRTRDETGHTLVEGYEEIDLALGVGVRPRTVFVCEELFSPAGRAGSQDIGHQDDLLARLRAERVEVVHLSRGAFEKVSYREGPDGLLAVVDRVGVALADLPAPGPSHLTLLSQGVEKPGNLGAMLRTADAAGVDAVVAADPVTDWGNPNVVRASKGTVFAVPAASATTAEVLDWLRAHEISLVVTTPETDLLHTDVDLTGRVAIAVGSEKHGADRVLLEAATHRVRIPMAGAANSLNVAASAAIVLYEAVRQRGVR</sequence>
<keyword evidence="3" id="KW-0808">Transferase</keyword>
<dbReference type="InterPro" id="IPR029064">
    <property type="entry name" value="Ribosomal_eL30-like_sf"/>
</dbReference>
<accession>A0ABP9JQ81</accession>
<feature type="domain" description="MRM3-like substrate binding" evidence="5">
    <location>
        <begin position="18"/>
        <end position="117"/>
    </location>
</feature>